<dbReference type="GeneID" id="8199995"/>
<keyword evidence="1" id="KW-0343">GTPase activation</keyword>
<dbReference type="PANTHER" id="PTHR10194:SF60">
    <property type="entry name" value="RAS GTPASE-ACTIVATING PROTEIN RASKOL"/>
    <property type="match status" value="1"/>
</dbReference>
<dbReference type="STRING" id="644223.C4R567"/>
<dbReference type="Pfam" id="PF00616">
    <property type="entry name" value="RasGAP"/>
    <property type="match status" value="1"/>
</dbReference>
<sequence>MDISSPIRLQRRESSIRGSYKAALEWSYDGEKYEPLTIVEITSNGELIANRFLVITSNLQSCSVQLRSSLELLLTTFSNSKDIYLKCANWNETKRLIDHLIVWQNLKPEGILRKWEPTSSIAAEQTSDKNQLLVCRFKVFGPVPTKNKHVSIVEGPHVPIYPTNNSNTTESWFMAMGALKANGTLELLSESDGSLIFSIDITQLFSSEIRQLDHSIFQNQNCLFLGRINELRVQNTIKTTEPLPTKMKTHPFIITSENQTRWSTINRIIIEFPLHIDFEDWFVALNSFARREYFQLDYDNDKLRVSRNVSLDIIDASFYNELPKAEKVYGELILWGTPWCRTAIVETKKNIFWKELFQLNLPLSLQYFHVLIKKSKYEDYSPHDETIGVVYVTPDMVKDDHYDSQLSLTIFSNSKEFGKISINLKQSVNYILNPSYFKFVEKVLNRLNPREMIDFIKPLTGLNQDLEEISSIVLDVYQVLGTENSWFAALMESELTPIDSITRNNRIIIAHTANGTTDTENLIHTKNAFNTLFRGNSILSKSLEKYGLRIGHEYLEKVIGSFVKRLTEEKKDCEVDPRMIEIPKSAEMDDETVKQKRQEQAEDNMKNLVEYVSILWDQLYNTTNDIPTPLKEQWKNLRHKVEQAVEPSDTETPLNALSSFVFLRFICPTVLNPKLFYLTKDHQVGMVGRTLTLIAKILLTIANRSSFVEHKEPHLLPLNTFIKENNEKVIQYYDKITFRKLDFSPKVLEMSDDVDRPPLNIPDWIREELPTMPYLIDKYLRLTELVNLIHLHNKDKITSKPKTLEDLKKSHRIQQINDSNQFTIGVLEFEKEGDGSGSLFDDIEEDFGISEFSDKNELIQGSLSPSINLGLEEDSLLFRKTFSFKELQSEASSIVLKTSSVKALLDAPQLPKQFSSEQWQQYSKECHANAIVDNENKIIYAKAMNKSDVLDSTDLARFLESYETIAKKTERNSATNSGGALKKSSSIYSLKLGLERKTSLRKLFGKK</sequence>
<evidence type="ECO:0000256" key="1">
    <source>
        <dbReference type="ARBA" id="ARBA00022468"/>
    </source>
</evidence>
<dbReference type="InterPro" id="IPR008936">
    <property type="entry name" value="Rho_GTPase_activation_prot"/>
</dbReference>
<dbReference type="InterPro" id="IPR039360">
    <property type="entry name" value="Ras_GTPase"/>
</dbReference>
<evidence type="ECO:0000259" key="2">
    <source>
        <dbReference type="PROSITE" id="PS50018"/>
    </source>
</evidence>
<evidence type="ECO:0000313" key="4">
    <source>
        <dbReference type="Proteomes" id="UP000000314"/>
    </source>
</evidence>
<protein>
    <submittedName>
        <fullName evidence="3">GTPase activating factor for Rsr1p/Bud1p required for both axial and bipolar budding patterns</fullName>
    </submittedName>
</protein>
<dbReference type="FunCoup" id="C4R567">
    <property type="interactions" value="75"/>
</dbReference>
<dbReference type="OMA" id="WFVGLNY"/>
<dbReference type="KEGG" id="ppa:PAS_chr3_0656"/>
<feature type="domain" description="Ras-GAP" evidence="2">
    <location>
        <begin position="465"/>
        <end position="703"/>
    </location>
</feature>
<dbReference type="eggNOG" id="KOG3508">
    <property type="taxonomic scope" value="Eukaryota"/>
</dbReference>
<dbReference type="InParanoid" id="C4R567"/>
<proteinExistence type="predicted"/>
<organism evidence="3 4">
    <name type="scientific">Komagataella phaffii (strain GS115 / ATCC 20864)</name>
    <name type="common">Yeast</name>
    <name type="synonym">Pichia pastoris</name>
    <dbReference type="NCBI Taxonomy" id="644223"/>
    <lineage>
        <taxon>Eukaryota</taxon>
        <taxon>Fungi</taxon>
        <taxon>Dikarya</taxon>
        <taxon>Ascomycota</taxon>
        <taxon>Saccharomycotina</taxon>
        <taxon>Pichiomycetes</taxon>
        <taxon>Pichiales</taxon>
        <taxon>Pichiaceae</taxon>
        <taxon>Komagataella</taxon>
    </lineage>
</organism>
<reference evidence="3 4" key="1">
    <citation type="journal article" date="2009" name="Nat. Biotechnol.">
        <title>Genome sequence of the recombinant protein production host Pichia pastoris.</title>
        <authorList>
            <person name="De Schutter K."/>
            <person name="Lin Y.C."/>
            <person name="Tiels P."/>
            <person name="Van Hecke A."/>
            <person name="Glinka S."/>
            <person name="Weber-Lehmann J."/>
            <person name="Rouze P."/>
            <person name="Van de Peer Y."/>
            <person name="Callewaert N."/>
        </authorList>
    </citation>
    <scope>NUCLEOTIDE SEQUENCE [LARGE SCALE GENOMIC DNA]</scope>
    <source>
        <strain evidence="4">GS115 / ATCC 20864</strain>
    </source>
</reference>
<dbReference type="HOGENOM" id="CLU_002973_0_0_1"/>
<dbReference type="SMR" id="C4R567"/>
<dbReference type="InterPro" id="IPR001936">
    <property type="entry name" value="RasGAP_dom"/>
</dbReference>
<evidence type="ECO:0000313" key="3">
    <source>
        <dbReference type="EMBL" id="CAY70703.1"/>
    </source>
</evidence>
<dbReference type="Proteomes" id="UP000000314">
    <property type="component" value="Chromosome 3"/>
</dbReference>
<dbReference type="PANTHER" id="PTHR10194">
    <property type="entry name" value="RAS GTPASE-ACTIVATING PROTEINS"/>
    <property type="match status" value="1"/>
</dbReference>
<dbReference type="Gene3D" id="1.10.506.10">
    <property type="entry name" value="GTPase Activation - p120gap, domain 1"/>
    <property type="match status" value="1"/>
</dbReference>
<dbReference type="AlphaFoldDB" id="C4R567"/>
<dbReference type="SUPFAM" id="SSF48350">
    <property type="entry name" value="GTPase activation domain, GAP"/>
    <property type="match status" value="1"/>
</dbReference>
<keyword evidence="4" id="KW-1185">Reference proteome</keyword>
<dbReference type="SMART" id="SM00323">
    <property type="entry name" value="RasGAP"/>
    <property type="match status" value="1"/>
</dbReference>
<gene>
    <name evidence="3" type="ordered locus">PAS_chr3_0656</name>
</gene>
<dbReference type="EMBL" id="FN392321">
    <property type="protein sequence ID" value="CAY70703.1"/>
    <property type="molecule type" value="Genomic_DNA"/>
</dbReference>
<dbReference type="PROSITE" id="PS50018">
    <property type="entry name" value="RAS_GTPASE_ACTIV_2"/>
    <property type="match status" value="1"/>
</dbReference>
<dbReference type="CDD" id="cd05137">
    <property type="entry name" value="RasGAP_CLA2_BUD2"/>
    <property type="match status" value="1"/>
</dbReference>
<accession>C4R567</accession>
<dbReference type="OrthoDB" id="775356at2759"/>
<dbReference type="GO" id="GO:0005096">
    <property type="term" value="F:GTPase activator activity"/>
    <property type="evidence" value="ECO:0007669"/>
    <property type="project" value="UniProtKB-KW"/>
</dbReference>
<name>C4R567_KOMPG</name>
<dbReference type="RefSeq" id="XP_002492882.1">
    <property type="nucleotide sequence ID" value="XM_002492837.1"/>
</dbReference>